<organism evidence="10 11">
    <name type="scientific">Muntiacus reevesi</name>
    <name type="common">Reeves' muntjac</name>
    <name type="synonym">Cervus reevesi</name>
    <dbReference type="NCBI Taxonomy" id="9886"/>
    <lineage>
        <taxon>Eukaryota</taxon>
        <taxon>Metazoa</taxon>
        <taxon>Chordata</taxon>
        <taxon>Craniata</taxon>
        <taxon>Vertebrata</taxon>
        <taxon>Euteleostomi</taxon>
        <taxon>Mammalia</taxon>
        <taxon>Eutheria</taxon>
        <taxon>Laurasiatheria</taxon>
        <taxon>Artiodactyla</taxon>
        <taxon>Ruminantia</taxon>
        <taxon>Pecora</taxon>
        <taxon>Cervidae</taxon>
        <taxon>Muntiacinae</taxon>
        <taxon>Muntiacus</taxon>
    </lineage>
</organism>
<keyword evidence="3" id="KW-0805">Transcription regulation</keyword>
<sequence length="1131" mass="124728">MDPGEDVERSGGKSQNPRGNQRHELEGPQASGPEAPGNDLWSKFMQTSNSEQQDRNRVSEELIMVVQEMKKYFPLERHGKPGPLDALNYALRCVHSVQANSESFQILSQNGAPQADVTLCSPEELAAIASEHTSKNTDTFVAVFSFLSGRLVHISEQAPSILNCKKEFLESCHFVELLAPQDMRVFYMHTAHAQLPFWNKWTQRVASQYELEPVKSFFCRIGGGEAGEPQPLYCPFRITPYLIHVHSSALAEAEPCCLLLVEKMHSGYQAPRIPADKRIFTTTHTPGCDLIGTSVLAYLHPEDRSLMLAMHQKGKHLLLYRRACFFPLILNFSFHFSLELLSSTSIIRILMIRSLHPYAGHPPFEHLPIRFCSQNGDYIILNSSWSSFVNPWSWKVSFIIGRHKVRTSPLNKDVFATRVKKMSSDDKDITELQEQIQKLLLQPIHGSMSSGYGSLGSSRSQEPQVSLVSSSESSRHGMDEVPKAPVSRHAYEQKTCSSFQTVKNNSIYTESCEDLRKDQHSPSYQQINCIDSVIRYLKSYYIPALKRKCISSANTTSSSSEEDRQSHRADDVQALQTVSQIPAVPASEIPTNGQSTDAEGGAPWTLSTATLSLDTSKCSSSSVLVDTPPPDSVELTPVEHMPLACEPWTLSTHPAPLAAEAFRHSGLTKAVLSAHTQKEEQSHVDKFREKILASPYNSYLQQESRSKAKYLYVQGDSASRLTRSAGCKKGKHKRKKPLVWLDGRSAKDHFCPHQDGQPWCPSSASCPHASGPLLPAAVMVPSSAPCLIPAPPLPATTSLGREHEASVTVLPRLPEPPLPSSLQYFPALPSAHFDTFMNIFLHDPSLSPLSSLSFSPYPFLGAAPSSEILSSVSAVAPNPGPPSSTINPRNRKEKWETRNEGRPLINSGSSSLFQLDLLRDRPRSCASPETMCGISGSGGTKINGFTTKKPSIASLHSASPPGTGSAASGSSGSCINFASSDYSPEISQNGQQSQDVQKKETFPKLAEESIWRMIKQTPDCILMTYQAPERVKEIILKEDLEKLESMRGQQPQFSLGQREEIANVHSWIRRRTIPQEIDTQGCVTCGHRDSAGDAADPVVRIQQKQQSSDSEEGPALPLQTCWTAPPPCDSL</sequence>
<dbReference type="GO" id="GO:0000976">
    <property type="term" value="F:transcription cis-regulatory region binding"/>
    <property type="evidence" value="ECO:0007669"/>
    <property type="project" value="TreeGrafter"/>
</dbReference>
<comment type="subcellular location">
    <subcellularLocation>
        <location evidence="1">Nucleus</location>
    </subcellularLocation>
</comment>
<dbReference type="FunFam" id="3.30.450.20:FF:000013">
    <property type="entry name" value="Period circadian protein homolog 2"/>
    <property type="match status" value="1"/>
</dbReference>
<feature type="compositionally biased region" description="Polar residues" evidence="6">
    <location>
        <begin position="982"/>
        <end position="995"/>
    </location>
</feature>
<feature type="compositionally biased region" description="Low complexity" evidence="6">
    <location>
        <begin position="451"/>
        <end position="472"/>
    </location>
</feature>
<dbReference type="Proteomes" id="UP000326062">
    <property type="component" value="Chromosome 5"/>
</dbReference>
<evidence type="ECO:0000256" key="6">
    <source>
        <dbReference type="SAM" id="MobiDB-lite"/>
    </source>
</evidence>
<dbReference type="AlphaFoldDB" id="A0A5N3XWA6"/>
<dbReference type="Pfam" id="PF23170">
    <property type="entry name" value="bHLH_PER"/>
    <property type="match status" value="1"/>
</dbReference>
<dbReference type="Pfam" id="PF12114">
    <property type="entry name" value="Period_C"/>
    <property type="match status" value="1"/>
</dbReference>
<evidence type="ECO:0000256" key="3">
    <source>
        <dbReference type="ARBA" id="ARBA00023015"/>
    </source>
</evidence>
<protein>
    <submittedName>
        <fullName evidence="10">Uncharacterized protein</fullName>
    </submittedName>
</protein>
<feature type="compositionally biased region" description="Basic and acidic residues" evidence="6">
    <location>
        <begin position="473"/>
        <end position="482"/>
    </location>
</feature>
<keyword evidence="11" id="KW-1185">Reference proteome</keyword>
<dbReference type="Gene3D" id="3.30.450.20">
    <property type="entry name" value="PAS domain"/>
    <property type="match status" value="2"/>
</dbReference>
<dbReference type="InterPro" id="IPR057310">
    <property type="entry name" value="PER1-3_bHLH"/>
</dbReference>
<keyword evidence="5" id="KW-0539">Nucleus</keyword>
<feature type="region of interest" description="Disordered" evidence="6">
    <location>
        <begin position="982"/>
        <end position="1001"/>
    </location>
</feature>
<evidence type="ECO:0000313" key="11">
    <source>
        <dbReference type="Proteomes" id="UP000326062"/>
    </source>
</evidence>
<dbReference type="GO" id="GO:0032922">
    <property type="term" value="P:circadian regulation of gene expression"/>
    <property type="evidence" value="ECO:0007669"/>
    <property type="project" value="TreeGrafter"/>
</dbReference>
<dbReference type="InterPro" id="IPR048814">
    <property type="entry name" value="Per1-3_PAS-A"/>
</dbReference>
<feature type="region of interest" description="Disordered" evidence="6">
    <location>
        <begin position="952"/>
        <end position="971"/>
    </location>
</feature>
<evidence type="ECO:0000256" key="2">
    <source>
        <dbReference type="ARBA" id="ARBA00022737"/>
    </source>
</evidence>
<dbReference type="GO" id="GO:0043153">
    <property type="term" value="P:entrainment of circadian clock by photoperiod"/>
    <property type="evidence" value="ECO:0007669"/>
    <property type="project" value="TreeGrafter"/>
</dbReference>
<dbReference type="Pfam" id="PF21353">
    <property type="entry name" value="Per3-like_PAS-A"/>
    <property type="match status" value="1"/>
</dbReference>
<evidence type="ECO:0000259" key="9">
    <source>
        <dbReference type="Pfam" id="PF23170"/>
    </source>
</evidence>
<evidence type="ECO:0000256" key="4">
    <source>
        <dbReference type="ARBA" id="ARBA00023163"/>
    </source>
</evidence>
<feature type="compositionally biased region" description="Basic and acidic residues" evidence="6">
    <location>
        <begin position="1"/>
        <end position="11"/>
    </location>
</feature>
<dbReference type="GO" id="GO:0005634">
    <property type="term" value="C:nucleus"/>
    <property type="evidence" value="ECO:0007669"/>
    <property type="project" value="UniProtKB-SubCell"/>
</dbReference>
<proteinExistence type="predicted"/>
<feature type="region of interest" description="Disordered" evidence="6">
    <location>
        <begin position="926"/>
        <end position="947"/>
    </location>
</feature>
<feature type="domain" description="Period circadian protein homolog PER 1-3 bHLH-like" evidence="9">
    <location>
        <begin position="55"/>
        <end position="111"/>
    </location>
</feature>
<accession>A0A5N3XWA6</accession>
<dbReference type="GO" id="GO:0000122">
    <property type="term" value="P:negative regulation of transcription by RNA polymerase II"/>
    <property type="evidence" value="ECO:0007669"/>
    <property type="project" value="TreeGrafter"/>
</dbReference>
<dbReference type="PANTHER" id="PTHR11269">
    <property type="entry name" value="PERIOD CIRCADIAN PROTEIN"/>
    <property type="match status" value="1"/>
</dbReference>
<evidence type="ECO:0000256" key="5">
    <source>
        <dbReference type="ARBA" id="ARBA00023242"/>
    </source>
</evidence>
<feature type="domain" description="Period circadian-like C-terminal" evidence="7">
    <location>
        <begin position="934"/>
        <end position="1082"/>
    </location>
</feature>
<evidence type="ECO:0000256" key="1">
    <source>
        <dbReference type="ARBA" id="ARBA00004123"/>
    </source>
</evidence>
<feature type="region of interest" description="Disordered" evidence="6">
    <location>
        <begin position="1088"/>
        <end position="1131"/>
    </location>
</feature>
<dbReference type="PANTHER" id="PTHR11269:SF13">
    <property type="entry name" value="PERIOD CIRCADIAN PROTEIN HOMOLOG 3"/>
    <property type="match status" value="1"/>
</dbReference>
<dbReference type="GO" id="GO:0001222">
    <property type="term" value="F:transcription corepressor binding"/>
    <property type="evidence" value="ECO:0007669"/>
    <property type="project" value="TreeGrafter"/>
</dbReference>
<dbReference type="EMBL" id="VCEB01000005">
    <property type="protein sequence ID" value="KAB0377436.1"/>
    <property type="molecule type" value="Genomic_DNA"/>
</dbReference>
<feature type="compositionally biased region" description="Low complexity" evidence="6">
    <location>
        <begin position="957"/>
        <end position="971"/>
    </location>
</feature>
<feature type="region of interest" description="Disordered" evidence="6">
    <location>
        <begin position="552"/>
        <end position="604"/>
    </location>
</feature>
<gene>
    <name evidence="10" type="ORF">FD755_011880</name>
</gene>
<evidence type="ECO:0000259" key="7">
    <source>
        <dbReference type="Pfam" id="PF12114"/>
    </source>
</evidence>
<evidence type="ECO:0000259" key="8">
    <source>
        <dbReference type="Pfam" id="PF21353"/>
    </source>
</evidence>
<feature type="region of interest" description="Disordered" evidence="6">
    <location>
        <begin position="1"/>
        <end position="42"/>
    </location>
</feature>
<dbReference type="InterPro" id="IPR022728">
    <property type="entry name" value="Period_circadian-like_C"/>
</dbReference>
<feature type="region of interest" description="Disordered" evidence="6">
    <location>
        <begin position="873"/>
        <end position="908"/>
    </location>
</feature>
<evidence type="ECO:0000313" key="10">
    <source>
        <dbReference type="EMBL" id="KAB0377436.1"/>
    </source>
</evidence>
<feature type="domain" description="Period circadian protein homolog 1-3 PAS-A" evidence="8">
    <location>
        <begin position="138"/>
        <end position="262"/>
    </location>
</feature>
<keyword evidence="2" id="KW-0677">Repeat</keyword>
<feature type="region of interest" description="Disordered" evidence="6">
    <location>
        <begin position="451"/>
        <end position="487"/>
    </location>
</feature>
<reference evidence="10 11" key="1">
    <citation type="submission" date="2019-06" db="EMBL/GenBank/DDBJ databases">
        <title>Discovery of a novel chromosome fission-fusion reversal in muntjac.</title>
        <authorList>
            <person name="Mudd A.B."/>
            <person name="Bredeson J.V."/>
            <person name="Baum R."/>
            <person name="Hockemeyer D."/>
            <person name="Rokhsar D.S."/>
        </authorList>
    </citation>
    <scope>NUCLEOTIDE SEQUENCE [LARGE SCALE GENOMIC DNA]</scope>
    <source>
        <strain evidence="10">UCam_UCB_Mr</strain>
        <tissue evidence="10">Fibroblast cell line</tissue>
    </source>
</reference>
<dbReference type="InterPro" id="IPR050760">
    <property type="entry name" value="Period_circadian_regulator"/>
</dbReference>
<comment type="caution">
    <text evidence="10">The sequence shown here is derived from an EMBL/GenBank/DDBJ whole genome shotgun (WGS) entry which is preliminary data.</text>
</comment>
<keyword evidence="4" id="KW-0804">Transcription</keyword>
<dbReference type="SUPFAM" id="SSF55785">
    <property type="entry name" value="PYP-like sensor domain (PAS domain)"/>
    <property type="match status" value="1"/>
</dbReference>
<dbReference type="GO" id="GO:0005737">
    <property type="term" value="C:cytoplasm"/>
    <property type="evidence" value="ECO:0007669"/>
    <property type="project" value="TreeGrafter"/>
</dbReference>
<feature type="compositionally biased region" description="Basic and acidic residues" evidence="6">
    <location>
        <begin position="561"/>
        <end position="571"/>
    </location>
</feature>
<dbReference type="InterPro" id="IPR035965">
    <property type="entry name" value="PAS-like_dom_sf"/>
</dbReference>
<name>A0A5N3XWA6_MUNRE</name>